<dbReference type="GO" id="GO:0004386">
    <property type="term" value="F:helicase activity"/>
    <property type="evidence" value="ECO:0007669"/>
    <property type="project" value="UniProtKB-KW"/>
</dbReference>
<dbReference type="InterPro" id="IPR000330">
    <property type="entry name" value="SNF2_N"/>
</dbReference>
<reference evidence="11" key="1">
    <citation type="submission" date="2021-10" db="EMBL/GenBank/DDBJ databases">
        <title>De novo Genome Assembly of Clathrus columnatus (Basidiomycota, Fungi) Using Illumina and Nanopore Sequence Data.</title>
        <authorList>
            <person name="Ogiso-Tanaka E."/>
            <person name="Itagaki H."/>
            <person name="Hosoya T."/>
            <person name="Hosaka K."/>
        </authorList>
    </citation>
    <scope>NUCLEOTIDE SEQUENCE</scope>
    <source>
        <strain evidence="11">MO-923</strain>
    </source>
</reference>
<dbReference type="InterPro" id="IPR027417">
    <property type="entry name" value="P-loop_NTPase"/>
</dbReference>
<keyword evidence="2" id="KW-0547">Nucleotide-binding</keyword>
<evidence type="ECO:0000256" key="7">
    <source>
        <dbReference type="SAM" id="MobiDB-lite"/>
    </source>
</evidence>
<protein>
    <recommendedName>
        <fullName evidence="13">DNA repair protein RAD5</fullName>
    </recommendedName>
</protein>
<dbReference type="Gene3D" id="3.30.40.10">
    <property type="entry name" value="Zinc/RING finger domain, C3HC4 (zinc finger)"/>
    <property type="match status" value="1"/>
</dbReference>
<keyword evidence="12" id="KW-1185">Reference proteome</keyword>
<evidence type="ECO:0000256" key="4">
    <source>
        <dbReference type="ARBA" id="ARBA00022806"/>
    </source>
</evidence>
<evidence type="ECO:0000259" key="8">
    <source>
        <dbReference type="PROSITE" id="PS50089"/>
    </source>
</evidence>
<dbReference type="GO" id="GO:0016787">
    <property type="term" value="F:hydrolase activity"/>
    <property type="evidence" value="ECO:0007669"/>
    <property type="project" value="UniProtKB-KW"/>
</dbReference>
<feature type="domain" description="Helicase C-terminal" evidence="10">
    <location>
        <begin position="702"/>
        <end position="864"/>
    </location>
</feature>
<dbReference type="GO" id="GO:0005524">
    <property type="term" value="F:ATP binding"/>
    <property type="evidence" value="ECO:0007669"/>
    <property type="project" value="UniProtKB-KW"/>
</dbReference>
<sequence>MLIQLRVYMLAEAFSARKPGVVEEDHRPTFNEGQESHDEQQLRERKSSLLQLFKTVDLKPHMKNTLIKHDKSSEQALENMSKDRNHKLNKGKEKAADQSENEDEEEEVLNDAQLDMIYKKAQKNDQAMSEMKPADSFTLTLRPYQKQALRWMYALESGNADARDASSMHPLWEEYLFPYEELADGIIDMTHEPMPFYFNPYSGELSITFPRAEKKCRGGILADGMSSSYILFLSILYSDLININSTEMGMGKTIMISSLLHTSRDPETVNTENTSSGKRQLRLDASFRPIVEPHENVSPTMTLIVAPTSLISQWSSELERSSVPGSINLLVWHGANREDLEDFAQDGKINIVITSYGVLGSEWTRNESDSRHGSTLYQIYWLRVVLDEAHNCKSRASRTAKACYALKARRRWALTGTPIVNKLEDLYSLLKFLDFAPWSDYPFFRSFITLPFLNRDPKAIEIVQVILESVLLRREKNMRDRDGKRIVELPAKEITVERLEFSPLERKIYDSMYTDAKKNFDRLNAKGLVGKNYTHILAMLMRLRRAVLHPSLVQLSREESAAPEGVDDSPVTLRSLIDQFIGEKKGDGDSDGPSSTFAKGVLTTLDEVNQQECAVCLDLMEHPALVPNCLHTCCKSCILAFFQACEEKGEEGYCPICRSGPIKESQLIELVKKHDNGDSNDPSSPAVTLRKNDFNYSTKLKVLMEDLRRLRDQDPCFRVVVFSQFTSFLDLIEMVLRRDEFAFCRFDGDMSVKNKAAAVEEFTKPSRNGKVFVVSLKAGGVGLNLTVADHVYMMDFEFYNDIKLSAIDRVHRIGQERTVYVKQYIISHTIEDRILQIQKRKTAIVQGALGGKQGKDPESMENLKIMFGDDI</sequence>
<evidence type="ECO:0000313" key="11">
    <source>
        <dbReference type="EMBL" id="GJJ09896.1"/>
    </source>
</evidence>
<evidence type="ECO:0000259" key="10">
    <source>
        <dbReference type="PROSITE" id="PS51194"/>
    </source>
</evidence>
<dbReference type="InterPro" id="IPR050628">
    <property type="entry name" value="SNF2_RAD54_helicase_TF"/>
</dbReference>
<evidence type="ECO:0000313" key="12">
    <source>
        <dbReference type="Proteomes" id="UP001050691"/>
    </source>
</evidence>
<comment type="caution">
    <text evidence="11">The sequence shown here is derived from an EMBL/GenBank/DDBJ whole genome shotgun (WGS) entry which is preliminary data.</text>
</comment>
<dbReference type="InterPro" id="IPR014001">
    <property type="entry name" value="Helicase_ATP-bd"/>
</dbReference>
<dbReference type="PROSITE" id="PS51194">
    <property type="entry name" value="HELICASE_CTER"/>
    <property type="match status" value="1"/>
</dbReference>
<gene>
    <name evidence="11" type="ORF">Clacol_004120</name>
</gene>
<dbReference type="GO" id="GO:0006281">
    <property type="term" value="P:DNA repair"/>
    <property type="evidence" value="ECO:0007669"/>
    <property type="project" value="TreeGrafter"/>
</dbReference>
<feature type="domain" description="RING-type" evidence="8">
    <location>
        <begin position="613"/>
        <end position="658"/>
    </location>
</feature>
<dbReference type="PROSITE" id="PS51192">
    <property type="entry name" value="HELICASE_ATP_BIND_1"/>
    <property type="match status" value="1"/>
</dbReference>
<dbReference type="InterPro" id="IPR001841">
    <property type="entry name" value="Znf_RING"/>
</dbReference>
<dbReference type="EMBL" id="BPWL01000004">
    <property type="protein sequence ID" value="GJJ09896.1"/>
    <property type="molecule type" value="Genomic_DNA"/>
</dbReference>
<dbReference type="SMART" id="SM00184">
    <property type="entry name" value="RING"/>
    <property type="match status" value="1"/>
</dbReference>
<keyword evidence="6" id="KW-0863">Zinc-finger</keyword>
<dbReference type="SUPFAM" id="SSF57850">
    <property type="entry name" value="RING/U-box"/>
    <property type="match status" value="1"/>
</dbReference>
<dbReference type="PANTHER" id="PTHR45626:SF22">
    <property type="entry name" value="DNA REPAIR PROTEIN RAD5"/>
    <property type="match status" value="1"/>
</dbReference>
<organism evidence="11 12">
    <name type="scientific">Clathrus columnatus</name>
    <dbReference type="NCBI Taxonomy" id="1419009"/>
    <lineage>
        <taxon>Eukaryota</taxon>
        <taxon>Fungi</taxon>
        <taxon>Dikarya</taxon>
        <taxon>Basidiomycota</taxon>
        <taxon>Agaricomycotina</taxon>
        <taxon>Agaricomycetes</taxon>
        <taxon>Phallomycetidae</taxon>
        <taxon>Phallales</taxon>
        <taxon>Clathraceae</taxon>
        <taxon>Clathrus</taxon>
    </lineage>
</organism>
<dbReference type="Proteomes" id="UP001050691">
    <property type="component" value="Unassembled WGS sequence"/>
</dbReference>
<feature type="compositionally biased region" description="Acidic residues" evidence="7">
    <location>
        <begin position="99"/>
        <end position="108"/>
    </location>
</feature>
<dbReference type="Gene3D" id="3.40.50.300">
    <property type="entry name" value="P-loop containing nucleotide triphosphate hydrolases"/>
    <property type="match status" value="2"/>
</dbReference>
<keyword evidence="3" id="KW-0378">Hydrolase</keyword>
<keyword evidence="6" id="KW-0479">Metal-binding</keyword>
<evidence type="ECO:0008006" key="13">
    <source>
        <dbReference type="Google" id="ProtNLM"/>
    </source>
</evidence>
<dbReference type="InterPro" id="IPR049730">
    <property type="entry name" value="SNF2/RAD54-like_C"/>
</dbReference>
<dbReference type="CDD" id="cd18008">
    <property type="entry name" value="DEXDc_SHPRH-like"/>
    <property type="match status" value="1"/>
</dbReference>
<dbReference type="GO" id="GO:0008270">
    <property type="term" value="F:zinc ion binding"/>
    <property type="evidence" value="ECO:0007669"/>
    <property type="project" value="UniProtKB-KW"/>
</dbReference>
<dbReference type="CDD" id="cd18793">
    <property type="entry name" value="SF2_C_SNF"/>
    <property type="match status" value="1"/>
</dbReference>
<keyword evidence="5" id="KW-0067">ATP-binding</keyword>
<dbReference type="SMART" id="SM00487">
    <property type="entry name" value="DEXDc"/>
    <property type="match status" value="1"/>
</dbReference>
<dbReference type="InterPro" id="IPR001650">
    <property type="entry name" value="Helicase_C-like"/>
</dbReference>
<dbReference type="InterPro" id="IPR013083">
    <property type="entry name" value="Znf_RING/FYVE/PHD"/>
</dbReference>
<dbReference type="GO" id="GO:0008094">
    <property type="term" value="F:ATP-dependent activity, acting on DNA"/>
    <property type="evidence" value="ECO:0007669"/>
    <property type="project" value="TreeGrafter"/>
</dbReference>
<name>A0AAV5AA63_9AGAM</name>
<evidence type="ECO:0000256" key="3">
    <source>
        <dbReference type="ARBA" id="ARBA00022801"/>
    </source>
</evidence>
<feature type="region of interest" description="Disordered" evidence="7">
    <location>
        <begin position="24"/>
        <end position="43"/>
    </location>
</feature>
<dbReference type="AlphaFoldDB" id="A0AAV5AA63"/>
<evidence type="ECO:0000256" key="5">
    <source>
        <dbReference type="ARBA" id="ARBA00022840"/>
    </source>
</evidence>
<dbReference type="PANTHER" id="PTHR45626">
    <property type="entry name" value="TRANSCRIPTION TERMINATION FACTOR 2-RELATED"/>
    <property type="match status" value="1"/>
</dbReference>
<dbReference type="Pfam" id="PF00271">
    <property type="entry name" value="Helicase_C"/>
    <property type="match status" value="1"/>
</dbReference>
<evidence type="ECO:0000256" key="6">
    <source>
        <dbReference type="PROSITE-ProRule" id="PRU00175"/>
    </source>
</evidence>
<dbReference type="SUPFAM" id="SSF52540">
    <property type="entry name" value="P-loop containing nucleoside triphosphate hydrolases"/>
    <property type="match status" value="2"/>
</dbReference>
<accession>A0AAV5AA63</accession>
<dbReference type="PROSITE" id="PS50089">
    <property type="entry name" value="ZF_RING_2"/>
    <property type="match status" value="1"/>
</dbReference>
<dbReference type="InterPro" id="IPR038718">
    <property type="entry name" value="SNF2-like_sf"/>
</dbReference>
<dbReference type="SMART" id="SM00490">
    <property type="entry name" value="HELICc"/>
    <property type="match status" value="1"/>
</dbReference>
<feature type="region of interest" description="Disordered" evidence="7">
    <location>
        <begin position="63"/>
        <end position="108"/>
    </location>
</feature>
<dbReference type="Pfam" id="PF00176">
    <property type="entry name" value="SNF2-rel_dom"/>
    <property type="match status" value="1"/>
</dbReference>
<dbReference type="Gene3D" id="3.40.50.10810">
    <property type="entry name" value="Tandem AAA-ATPase domain"/>
    <property type="match status" value="1"/>
</dbReference>
<feature type="domain" description="Helicase ATP-binding" evidence="9">
    <location>
        <begin position="233"/>
        <end position="436"/>
    </location>
</feature>
<evidence type="ECO:0000259" key="9">
    <source>
        <dbReference type="PROSITE" id="PS51192"/>
    </source>
</evidence>
<evidence type="ECO:0000256" key="2">
    <source>
        <dbReference type="ARBA" id="ARBA00022741"/>
    </source>
</evidence>
<keyword evidence="4" id="KW-0347">Helicase</keyword>
<comment type="similarity">
    <text evidence="1">Belongs to the SNF2/RAD54 helicase family.</text>
</comment>
<dbReference type="GO" id="GO:0005634">
    <property type="term" value="C:nucleus"/>
    <property type="evidence" value="ECO:0007669"/>
    <property type="project" value="TreeGrafter"/>
</dbReference>
<evidence type="ECO:0000256" key="1">
    <source>
        <dbReference type="ARBA" id="ARBA00007025"/>
    </source>
</evidence>
<proteinExistence type="inferred from homology"/>
<keyword evidence="6" id="KW-0862">Zinc</keyword>